<dbReference type="GO" id="GO:0051287">
    <property type="term" value="F:NAD binding"/>
    <property type="evidence" value="ECO:0007669"/>
    <property type="project" value="InterPro"/>
</dbReference>
<sequence length="158" mass="16954">MGRIARELAKRAHALGMNIIYTDILGKAAELSDYEFGTQDDVLAKADFISIHIPKPSDRDYVLGAEEIATMKDGVYLINTARGGLIEHEALIKALDEGKVAGAALDVFPTEPVPADQDAIVKHPKVSVTPHIGASTGEAQTRIGEEVVSIIVDFFDGK</sequence>
<dbReference type="Proteomes" id="UP000297703">
    <property type="component" value="Unassembled WGS sequence"/>
</dbReference>
<keyword evidence="6" id="KW-1185">Reference proteome</keyword>
<accession>A0A4D9DCJ7</accession>
<dbReference type="PANTHER" id="PTHR43761:SF1">
    <property type="entry name" value="D-ISOMER SPECIFIC 2-HYDROXYACID DEHYDROGENASE CATALYTIC DOMAIN-CONTAINING PROTEIN-RELATED"/>
    <property type="match status" value="1"/>
</dbReference>
<dbReference type="GO" id="GO:0004601">
    <property type="term" value="F:peroxidase activity"/>
    <property type="evidence" value="ECO:0007669"/>
    <property type="project" value="UniProtKB-KW"/>
</dbReference>
<proteinExistence type="inferred from homology"/>
<dbReference type="InterPro" id="IPR006140">
    <property type="entry name" value="D-isomer_DH_NAD-bd"/>
</dbReference>
<dbReference type="Pfam" id="PF02826">
    <property type="entry name" value="2-Hacid_dh_C"/>
    <property type="match status" value="1"/>
</dbReference>
<dbReference type="InterPro" id="IPR029753">
    <property type="entry name" value="D-isomer_DH_CS"/>
</dbReference>
<dbReference type="SUPFAM" id="SSF51735">
    <property type="entry name" value="NAD(P)-binding Rossmann-fold domains"/>
    <property type="match status" value="1"/>
</dbReference>
<protein>
    <submittedName>
        <fullName evidence="5">Glutathione peroxidase</fullName>
    </submittedName>
</protein>
<dbReference type="EMBL" id="QXTE01027606">
    <property type="protein sequence ID" value="TFJ94828.1"/>
    <property type="molecule type" value="Genomic_DNA"/>
</dbReference>
<name>A0A4D9DCJ7_9SAUR</name>
<evidence type="ECO:0000256" key="2">
    <source>
        <dbReference type="ARBA" id="ARBA00023002"/>
    </source>
</evidence>
<dbReference type="Gene3D" id="3.40.50.720">
    <property type="entry name" value="NAD(P)-binding Rossmann-like Domain"/>
    <property type="match status" value="2"/>
</dbReference>
<evidence type="ECO:0000256" key="1">
    <source>
        <dbReference type="ARBA" id="ARBA00005854"/>
    </source>
</evidence>
<reference evidence="5 6" key="1">
    <citation type="submission" date="2019-04" db="EMBL/GenBank/DDBJ databases">
        <title>Draft genome of the big-headed turtle Platysternon megacephalum.</title>
        <authorList>
            <person name="Gong S."/>
        </authorList>
    </citation>
    <scope>NUCLEOTIDE SEQUENCE [LARGE SCALE GENOMIC DNA]</scope>
    <source>
        <strain evidence="5">DO16091913</strain>
        <tissue evidence="5">Muscle</tissue>
    </source>
</reference>
<evidence type="ECO:0000256" key="3">
    <source>
        <dbReference type="ARBA" id="ARBA00023027"/>
    </source>
</evidence>
<dbReference type="STRING" id="55544.A0A4D9DCJ7"/>
<comment type="similarity">
    <text evidence="1">Belongs to the D-isomer specific 2-hydroxyacid dehydrogenase family.</text>
</comment>
<evidence type="ECO:0000313" key="5">
    <source>
        <dbReference type="EMBL" id="TFJ94828.1"/>
    </source>
</evidence>
<dbReference type="AlphaFoldDB" id="A0A4D9DCJ7"/>
<dbReference type="PANTHER" id="PTHR43761">
    <property type="entry name" value="D-ISOMER SPECIFIC 2-HYDROXYACID DEHYDROGENASE FAMILY PROTEIN (AFU_ORTHOLOGUE AFUA_1G13630)"/>
    <property type="match status" value="1"/>
</dbReference>
<keyword evidence="5" id="KW-0575">Peroxidase</keyword>
<reference evidence="5 6" key="2">
    <citation type="submission" date="2019-04" db="EMBL/GenBank/DDBJ databases">
        <title>The genome sequence of big-headed turtle.</title>
        <authorList>
            <person name="Gong S."/>
        </authorList>
    </citation>
    <scope>NUCLEOTIDE SEQUENCE [LARGE SCALE GENOMIC DNA]</scope>
    <source>
        <strain evidence="5">DO16091913</strain>
        <tissue evidence="5">Muscle</tissue>
    </source>
</reference>
<organism evidence="5 6">
    <name type="scientific">Platysternon megacephalum</name>
    <name type="common">big-headed turtle</name>
    <dbReference type="NCBI Taxonomy" id="55544"/>
    <lineage>
        <taxon>Eukaryota</taxon>
        <taxon>Metazoa</taxon>
        <taxon>Chordata</taxon>
        <taxon>Craniata</taxon>
        <taxon>Vertebrata</taxon>
        <taxon>Euteleostomi</taxon>
        <taxon>Archelosauria</taxon>
        <taxon>Testudinata</taxon>
        <taxon>Testudines</taxon>
        <taxon>Cryptodira</taxon>
        <taxon>Durocryptodira</taxon>
        <taxon>Testudinoidea</taxon>
        <taxon>Platysternidae</taxon>
        <taxon>Platysternon</taxon>
    </lineage>
</organism>
<evidence type="ECO:0000313" key="6">
    <source>
        <dbReference type="Proteomes" id="UP000297703"/>
    </source>
</evidence>
<dbReference type="OrthoDB" id="298012at2759"/>
<dbReference type="PROSITE" id="PS00671">
    <property type="entry name" value="D_2_HYDROXYACID_DH_3"/>
    <property type="match status" value="1"/>
</dbReference>
<keyword evidence="3" id="KW-0520">NAD</keyword>
<gene>
    <name evidence="5" type="ORF">DR999_PMT23979</name>
</gene>
<keyword evidence="2" id="KW-0560">Oxidoreductase</keyword>
<comment type="caution">
    <text evidence="5">The sequence shown here is derived from an EMBL/GenBank/DDBJ whole genome shotgun (WGS) entry which is preliminary data.</text>
</comment>
<dbReference type="InterPro" id="IPR050418">
    <property type="entry name" value="D-iso_2-hydroxyacid_DH_PdxB"/>
</dbReference>
<evidence type="ECO:0000259" key="4">
    <source>
        <dbReference type="Pfam" id="PF02826"/>
    </source>
</evidence>
<dbReference type="InterPro" id="IPR036291">
    <property type="entry name" value="NAD(P)-bd_dom_sf"/>
</dbReference>
<feature type="domain" description="D-isomer specific 2-hydroxyacid dehydrogenase NAD-binding" evidence="4">
    <location>
        <begin position="1"/>
        <end position="133"/>
    </location>
</feature>